<comment type="caution">
    <text evidence="2">The sequence shown here is derived from an EMBL/GenBank/DDBJ whole genome shotgun (WGS) entry which is preliminary data.</text>
</comment>
<proteinExistence type="predicted"/>
<dbReference type="Pfam" id="PF00293">
    <property type="entry name" value="NUDIX"/>
    <property type="match status" value="1"/>
</dbReference>
<dbReference type="SUPFAM" id="SSF55811">
    <property type="entry name" value="Nudix"/>
    <property type="match status" value="1"/>
</dbReference>
<organism evidence="2 3">
    <name type="scientific">Emticicia aquatica</name>
    <dbReference type="NCBI Taxonomy" id="1681835"/>
    <lineage>
        <taxon>Bacteria</taxon>
        <taxon>Pseudomonadati</taxon>
        <taxon>Bacteroidota</taxon>
        <taxon>Cytophagia</taxon>
        <taxon>Cytophagales</taxon>
        <taxon>Leadbetterellaceae</taxon>
        <taxon>Emticicia</taxon>
    </lineage>
</organism>
<dbReference type="PANTHER" id="PTHR43736">
    <property type="entry name" value="ADP-RIBOSE PYROPHOSPHATASE"/>
    <property type="match status" value="1"/>
</dbReference>
<name>A0ABM9ANH3_9BACT</name>
<protein>
    <recommendedName>
        <fullName evidence="1">Nudix hydrolase domain-containing protein</fullName>
    </recommendedName>
</protein>
<reference evidence="2" key="1">
    <citation type="submission" date="2021-12" db="EMBL/GenBank/DDBJ databases">
        <authorList>
            <person name="Rodrigo-Torres L."/>
            <person name="Arahal R. D."/>
            <person name="Lucena T."/>
        </authorList>
    </citation>
    <scope>NUCLEOTIDE SEQUENCE</scope>
    <source>
        <strain evidence="2">CECT 8858</strain>
    </source>
</reference>
<keyword evidence="3" id="KW-1185">Reference proteome</keyword>
<evidence type="ECO:0000259" key="1">
    <source>
        <dbReference type="PROSITE" id="PS51462"/>
    </source>
</evidence>
<evidence type="ECO:0000313" key="3">
    <source>
        <dbReference type="Proteomes" id="UP000837932"/>
    </source>
</evidence>
<accession>A0ABM9ANH3</accession>
<dbReference type="EMBL" id="CAKLPY010000001">
    <property type="protein sequence ID" value="CAH0995378.1"/>
    <property type="molecule type" value="Genomic_DNA"/>
</dbReference>
<evidence type="ECO:0000313" key="2">
    <source>
        <dbReference type="EMBL" id="CAH0995378.1"/>
    </source>
</evidence>
<dbReference type="PROSITE" id="PS51462">
    <property type="entry name" value="NUDIX"/>
    <property type="match status" value="1"/>
</dbReference>
<dbReference type="InterPro" id="IPR015797">
    <property type="entry name" value="NUDIX_hydrolase-like_dom_sf"/>
</dbReference>
<sequence>MHRKKILDLLENYQTHDSNESKMKSETIIFVKNNTDCFKRELLIGHITGSAWIVDKLRQNVLLIHHRKLNQWFQPGGHCDGDSDVLKVALKEAREETGLTNIMVLNSNIFDVDIHLIPERKQTPAHFHYDIRFIFEADLNEKLIISEESNELAWIPIEKVIKYNDSDSIMRMVKKL</sequence>
<gene>
    <name evidence="2" type="ORF">EMA8858_01499</name>
</gene>
<dbReference type="RefSeq" id="WP_238805932.1">
    <property type="nucleotide sequence ID" value="NZ_CAKLPY010000001.1"/>
</dbReference>
<dbReference type="InterPro" id="IPR000086">
    <property type="entry name" value="NUDIX_hydrolase_dom"/>
</dbReference>
<feature type="domain" description="Nudix hydrolase" evidence="1">
    <location>
        <begin position="44"/>
        <end position="176"/>
    </location>
</feature>
<dbReference type="PANTHER" id="PTHR43736:SF1">
    <property type="entry name" value="DIHYDRONEOPTERIN TRIPHOSPHATE DIPHOSPHATASE"/>
    <property type="match status" value="1"/>
</dbReference>
<dbReference type="Proteomes" id="UP000837932">
    <property type="component" value="Unassembled WGS sequence"/>
</dbReference>
<dbReference type="Gene3D" id="3.90.79.10">
    <property type="entry name" value="Nucleoside Triphosphate Pyrophosphohydrolase"/>
    <property type="match status" value="1"/>
</dbReference>
<dbReference type="CDD" id="cd03674">
    <property type="entry name" value="NUDIX_Hydrolase"/>
    <property type="match status" value="1"/>
</dbReference>